<sequence>MRAAPGRANRVDSTDRYMQIRYRYGRSIVNMRMPRCYLKRLEANHASGQSRYRPAGQQPFRETRACPSNSSA</sequence>
<evidence type="ECO:0000313" key="3">
    <source>
        <dbReference type="Proteomes" id="UP000325811"/>
    </source>
</evidence>
<organism evidence="2 3">
    <name type="scientific">Paraburkholderia dioscoreae</name>
    <dbReference type="NCBI Taxonomy" id="2604047"/>
    <lineage>
        <taxon>Bacteria</taxon>
        <taxon>Pseudomonadati</taxon>
        <taxon>Pseudomonadota</taxon>
        <taxon>Betaproteobacteria</taxon>
        <taxon>Burkholderiales</taxon>
        <taxon>Burkholderiaceae</taxon>
        <taxon>Paraburkholderia</taxon>
    </lineage>
</organism>
<evidence type="ECO:0000256" key="1">
    <source>
        <dbReference type="SAM" id="MobiDB-lite"/>
    </source>
</evidence>
<protein>
    <submittedName>
        <fullName evidence="2">Uncharacterized protein</fullName>
    </submittedName>
</protein>
<evidence type="ECO:0000313" key="2">
    <source>
        <dbReference type="EMBL" id="VVD28012.1"/>
    </source>
</evidence>
<dbReference type="KEGG" id="pdio:PDMSB3_1556"/>
<dbReference type="Proteomes" id="UP000325811">
    <property type="component" value="Chromosome I"/>
</dbReference>
<accession>A0A5Q4YV32</accession>
<reference evidence="2 3" key="1">
    <citation type="submission" date="2019-08" db="EMBL/GenBank/DDBJ databases">
        <authorList>
            <person name="Herpell B J."/>
        </authorList>
    </citation>
    <scope>NUCLEOTIDE SEQUENCE [LARGE SCALE GENOMIC DNA]</scope>
    <source>
        <strain evidence="3">Msb3</strain>
    </source>
</reference>
<dbReference type="AlphaFoldDB" id="A0A5Q4YV32"/>
<feature type="region of interest" description="Disordered" evidence="1">
    <location>
        <begin position="43"/>
        <end position="72"/>
    </location>
</feature>
<gene>
    <name evidence="2" type="ORF">PDMSB3_1556</name>
</gene>
<name>A0A5Q4YV32_9BURK</name>
<dbReference type="EMBL" id="LR699553">
    <property type="protein sequence ID" value="VVD28012.1"/>
    <property type="molecule type" value="Genomic_DNA"/>
</dbReference>
<keyword evidence="3" id="KW-1185">Reference proteome</keyword>
<proteinExistence type="predicted"/>